<evidence type="ECO:0000256" key="1">
    <source>
        <dbReference type="ARBA" id="ARBA00023002"/>
    </source>
</evidence>
<dbReference type="Gene3D" id="3.30.9.10">
    <property type="entry name" value="D-Amino Acid Oxidase, subunit A, domain 2"/>
    <property type="match status" value="1"/>
</dbReference>
<evidence type="ECO:0000313" key="3">
    <source>
        <dbReference type="EMBL" id="OYD17631.1"/>
    </source>
</evidence>
<evidence type="ECO:0000259" key="2">
    <source>
        <dbReference type="Pfam" id="PF01266"/>
    </source>
</evidence>
<comment type="caution">
    <text evidence="3">The sequence shown here is derived from an EMBL/GenBank/DDBJ whole genome shotgun (WGS) entry which is preliminary data.</text>
</comment>
<dbReference type="PANTHER" id="PTHR13847">
    <property type="entry name" value="SARCOSINE DEHYDROGENASE-RELATED"/>
    <property type="match status" value="1"/>
</dbReference>
<keyword evidence="1" id="KW-0560">Oxidoreductase</keyword>
<dbReference type="Gene3D" id="3.50.50.60">
    <property type="entry name" value="FAD/NAD(P)-binding domain"/>
    <property type="match status" value="1"/>
</dbReference>
<evidence type="ECO:0000313" key="4">
    <source>
        <dbReference type="Proteomes" id="UP000215215"/>
    </source>
</evidence>
<dbReference type="PANTHER" id="PTHR13847:SF287">
    <property type="entry name" value="FAD-DEPENDENT OXIDOREDUCTASE DOMAIN-CONTAINING PROTEIN 1"/>
    <property type="match status" value="1"/>
</dbReference>
<dbReference type="Pfam" id="PF01266">
    <property type="entry name" value="DAO"/>
    <property type="match status" value="1"/>
</dbReference>
<dbReference type="EMBL" id="NOZQ01000002">
    <property type="protein sequence ID" value="OYD17631.1"/>
    <property type="molecule type" value="Genomic_DNA"/>
</dbReference>
<dbReference type="InterPro" id="IPR036188">
    <property type="entry name" value="FAD/NAD-bd_sf"/>
</dbReference>
<protein>
    <recommendedName>
        <fullName evidence="2">FAD dependent oxidoreductase domain-containing protein</fullName>
    </recommendedName>
</protein>
<dbReference type="SUPFAM" id="SSF51905">
    <property type="entry name" value="FAD/NAD(P)-binding domain"/>
    <property type="match status" value="1"/>
</dbReference>
<reference evidence="3 4" key="1">
    <citation type="submission" date="2017-07" db="EMBL/GenBank/DDBJ databases">
        <title>Recovery of genomes from metagenomes via a dereplication, aggregation, and scoring strategy.</title>
        <authorList>
            <person name="Sieber C.M."/>
            <person name="Probst A.J."/>
            <person name="Sharrar A."/>
            <person name="Thomas B.C."/>
            <person name="Hess M."/>
            <person name="Tringe S.G."/>
            <person name="Banfield J.F."/>
        </authorList>
    </citation>
    <scope>NUCLEOTIDE SEQUENCE [LARGE SCALE GENOMIC DNA]</scope>
    <source>
        <strain evidence="3">JGI_Cruoil_03_44_89</strain>
    </source>
</reference>
<feature type="domain" description="FAD dependent oxidoreductase" evidence="2">
    <location>
        <begin position="3"/>
        <end position="363"/>
    </location>
</feature>
<accession>A0A235BZC0</accession>
<organism evidence="3 4">
    <name type="scientific">candidate division WOR-3 bacterium JGI_Cruoil_03_44_89</name>
    <dbReference type="NCBI Taxonomy" id="1973748"/>
    <lineage>
        <taxon>Bacteria</taxon>
        <taxon>Bacteria division WOR-3</taxon>
    </lineage>
</organism>
<dbReference type="AlphaFoldDB" id="A0A235BZC0"/>
<dbReference type="GO" id="GO:0005737">
    <property type="term" value="C:cytoplasm"/>
    <property type="evidence" value="ECO:0007669"/>
    <property type="project" value="TreeGrafter"/>
</dbReference>
<dbReference type="GO" id="GO:0016491">
    <property type="term" value="F:oxidoreductase activity"/>
    <property type="evidence" value="ECO:0007669"/>
    <property type="project" value="UniProtKB-KW"/>
</dbReference>
<proteinExistence type="predicted"/>
<name>A0A235BZC0_UNCW3</name>
<dbReference type="InterPro" id="IPR006076">
    <property type="entry name" value="FAD-dep_OxRdtase"/>
</dbReference>
<sequence length="394" mass="43357">MSIAIVGAGIIGASVTYHLKKTGYNDEIDVYEKLDAPGEASTSLCAGGARNLWSTSVNLALATESLRRFASFKEETGRTIGYENIGYLFCLYEEEYKQIEGFLPEWKKYGVNAELIPAERISDFVPKLIPDVDDEVKELLNIKPFRGALWGKDCCALNPTSCTTAMFDCAKEMGGIELHLGTEVEKIIIGGGKVKGLEMKNGEKINCDRCVVAAGTWSGVLLEKSGVDIPIVPIKRMLFTVYLPPELGFEHIPMTIIDRGVYFRVEAGNLLVGRAKEDQEPGFDTTVENKYYVDEMNPYMQVRIPGTEYCRILSSWGGLYAVTPDNNAIIGEYPGIDGLYLITGFSGHGVMEAPAAGRALAELITEGEYKTIDLSPLSIKRFKEGKLIKETIVI</sequence>
<dbReference type="Proteomes" id="UP000215215">
    <property type="component" value="Unassembled WGS sequence"/>
</dbReference>
<gene>
    <name evidence="3" type="ORF">CH333_00085</name>
</gene>